<dbReference type="CDD" id="cd06262">
    <property type="entry name" value="metallo-hydrolase-like_MBL-fold"/>
    <property type="match status" value="1"/>
</dbReference>
<organism evidence="6 7">
    <name type="scientific">Candidatus Enterenecus faecium</name>
    <dbReference type="NCBI Taxonomy" id="2840780"/>
    <lineage>
        <taxon>Bacteria</taxon>
        <taxon>Bacillati</taxon>
        <taxon>Bacillota</taxon>
        <taxon>Clostridia</taxon>
        <taxon>Eubacteriales</taxon>
        <taxon>Candidatus Enterenecus</taxon>
    </lineage>
</organism>
<evidence type="ECO:0000313" key="6">
    <source>
        <dbReference type="EMBL" id="HIQ60090.1"/>
    </source>
</evidence>
<dbReference type="Proteomes" id="UP000886879">
    <property type="component" value="Unassembled WGS sequence"/>
</dbReference>
<keyword evidence="3" id="KW-0378">Hydrolase</keyword>
<dbReference type="InterPro" id="IPR001279">
    <property type="entry name" value="Metallo-B-lactamas"/>
</dbReference>
<evidence type="ECO:0000256" key="3">
    <source>
        <dbReference type="ARBA" id="ARBA00022801"/>
    </source>
</evidence>
<dbReference type="GO" id="GO:0016787">
    <property type="term" value="F:hydrolase activity"/>
    <property type="evidence" value="ECO:0007669"/>
    <property type="project" value="UniProtKB-KW"/>
</dbReference>
<protein>
    <submittedName>
        <fullName evidence="6">MBL fold metallo-hydrolase</fullName>
    </submittedName>
</protein>
<evidence type="ECO:0000256" key="2">
    <source>
        <dbReference type="ARBA" id="ARBA00022723"/>
    </source>
</evidence>
<comment type="caution">
    <text evidence="6">The sequence shown here is derived from an EMBL/GenBank/DDBJ whole genome shotgun (WGS) entry which is preliminary data.</text>
</comment>
<evidence type="ECO:0000313" key="7">
    <source>
        <dbReference type="Proteomes" id="UP000886879"/>
    </source>
</evidence>
<dbReference type="AlphaFoldDB" id="A0A9D0YS85"/>
<evidence type="ECO:0000259" key="5">
    <source>
        <dbReference type="SMART" id="SM00849"/>
    </source>
</evidence>
<proteinExistence type="predicted"/>
<name>A0A9D0YS85_9FIRM</name>
<dbReference type="InterPro" id="IPR036866">
    <property type="entry name" value="RibonucZ/Hydroxyglut_hydro"/>
</dbReference>
<evidence type="ECO:0000256" key="4">
    <source>
        <dbReference type="ARBA" id="ARBA00022833"/>
    </source>
</evidence>
<keyword evidence="2" id="KW-0479">Metal-binding</keyword>
<evidence type="ECO:0000256" key="1">
    <source>
        <dbReference type="ARBA" id="ARBA00001947"/>
    </source>
</evidence>
<dbReference type="SUPFAM" id="SSF56281">
    <property type="entry name" value="Metallo-hydrolase/oxidoreductase"/>
    <property type="match status" value="1"/>
</dbReference>
<dbReference type="InterPro" id="IPR051453">
    <property type="entry name" value="MBL_Glyoxalase_II"/>
</dbReference>
<dbReference type="Pfam" id="PF00753">
    <property type="entry name" value="Lactamase_B"/>
    <property type="match status" value="1"/>
</dbReference>
<dbReference type="Gene3D" id="3.60.15.10">
    <property type="entry name" value="Ribonuclease Z/Hydroxyacylglutathione hydrolase-like"/>
    <property type="match status" value="1"/>
</dbReference>
<gene>
    <name evidence="6" type="ORF">IAD31_00590</name>
</gene>
<sequence length="211" mass="23074">MEIKRMQLGMIQTNCYIFWDENTLDCAVVDPGDDGEQVAAFIQGRGLNPVAILLTHSHFDHILGIPGLRSQWPNLPVYCHPADVNPDETTTSLFGTTFPSVSSFGNVLPYQEGDTVPVGGLTVHVLHTPGHTPGGVVLQVEDALFTGDTLFEGSMGRTDLEGGSETQLLHSLKRLAQLPGDWRVFPGHEGSSTLERERTTNFCMLEAMRRG</sequence>
<keyword evidence="4" id="KW-0862">Zinc</keyword>
<reference evidence="6" key="2">
    <citation type="journal article" date="2021" name="PeerJ">
        <title>Extensive microbial diversity within the chicken gut microbiome revealed by metagenomics and culture.</title>
        <authorList>
            <person name="Gilroy R."/>
            <person name="Ravi A."/>
            <person name="Getino M."/>
            <person name="Pursley I."/>
            <person name="Horton D.L."/>
            <person name="Alikhan N.F."/>
            <person name="Baker D."/>
            <person name="Gharbi K."/>
            <person name="Hall N."/>
            <person name="Watson M."/>
            <person name="Adriaenssens E.M."/>
            <person name="Foster-Nyarko E."/>
            <person name="Jarju S."/>
            <person name="Secka A."/>
            <person name="Antonio M."/>
            <person name="Oren A."/>
            <person name="Chaudhuri R.R."/>
            <person name="La Ragione R."/>
            <person name="Hildebrand F."/>
            <person name="Pallen M.J."/>
        </authorList>
    </citation>
    <scope>NUCLEOTIDE SEQUENCE</scope>
    <source>
        <strain evidence="6">ChiGjej2B2-12916</strain>
    </source>
</reference>
<dbReference type="GO" id="GO:0046872">
    <property type="term" value="F:metal ion binding"/>
    <property type="evidence" value="ECO:0007669"/>
    <property type="project" value="UniProtKB-KW"/>
</dbReference>
<dbReference type="EMBL" id="DVFO01000003">
    <property type="protein sequence ID" value="HIQ60090.1"/>
    <property type="molecule type" value="Genomic_DNA"/>
</dbReference>
<accession>A0A9D0YS85</accession>
<comment type="cofactor">
    <cofactor evidence="1">
        <name>Zn(2+)</name>
        <dbReference type="ChEBI" id="CHEBI:29105"/>
    </cofactor>
</comment>
<dbReference type="PANTHER" id="PTHR46233:SF3">
    <property type="entry name" value="HYDROXYACYLGLUTATHIONE HYDROLASE GLOC"/>
    <property type="match status" value="1"/>
</dbReference>
<feature type="domain" description="Metallo-beta-lactamase" evidence="5">
    <location>
        <begin position="12"/>
        <end position="188"/>
    </location>
</feature>
<dbReference type="SMART" id="SM00849">
    <property type="entry name" value="Lactamase_B"/>
    <property type="match status" value="1"/>
</dbReference>
<dbReference type="PANTHER" id="PTHR46233">
    <property type="entry name" value="HYDROXYACYLGLUTATHIONE HYDROLASE GLOC"/>
    <property type="match status" value="1"/>
</dbReference>
<reference evidence="6" key="1">
    <citation type="submission" date="2020-10" db="EMBL/GenBank/DDBJ databases">
        <authorList>
            <person name="Gilroy R."/>
        </authorList>
    </citation>
    <scope>NUCLEOTIDE SEQUENCE</scope>
    <source>
        <strain evidence="6">ChiGjej2B2-12916</strain>
    </source>
</reference>